<reference evidence="2 3" key="1">
    <citation type="submission" date="2019-03" db="EMBL/GenBank/DDBJ databases">
        <title>Paracraurococcus aquatilis NE82 genome sequence.</title>
        <authorList>
            <person name="Zhao Y."/>
            <person name="Du Z."/>
        </authorList>
    </citation>
    <scope>NUCLEOTIDE SEQUENCE [LARGE SCALE GENOMIC DNA]</scope>
    <source>
        <strain evidence="2 3">NE82</strain>
    </source>
</reference>
<dbReference type="EMBL" id="SKBM01000017">
    <property type="protein sequence ID" value="TCZ57897.1"/>
    <property type="molecule type" value="Genomic_DNA"/>
</dbReference>
<feature type="region of interest" description="Disordered" evidence="1">
    <location>
        <begin position="28"/>
        <end position="106"/>
    </location>
</feature>
<dbReference type="Proteomes" id="UP000295023">
    <property type="component" value="Unassembled WGS sequence"/>
</dbReference>
<evidence type="ECO:0000256" key="1">
    <source>
        <dbReference type="SAM" id="MobiDB-lite"/>
    </source>
</evidence>
<name>A0A4R4DDH5_9PROT</name>
<protein>
    <submittedName>
        <fullName evidence="2">Uncharacterized protein</fullName>
    </submittedName>
</protein>
<proteinExistence type="predicted"/>
<dbReference type="RefSeq" id="WP_132292016.1">
    <property type="nucleotide sequence ID" value="NZ_SKBM01000017.1"/>
</dbReference>
<sequence length="106" mass="10488">MPRLSLAAIIPPLILLTVIVLFVHRWTGAPEPVAPPPTTAALREAEGQAGGAGRPIQPGSANSALPPGEMNPVPAGTRAVEPPGNPPSSAMPTAPSGEPARAPAGG</sequence>
<dbReference type="AlphaFoldDB" id="A0A4R4DDH5"/>
<accession>A0A4R4DDH5</accession>
<comment type="caution">
    <text evidence="2">The sequence shown here is derived from an EMBL/GenBank/DDBJ whole genome shotgun (WGS) entry which is preliminary data.</text>
</comment>
<organism evidence="2 3">
    <name type="scientific">Roseicella aquatilis</name>
    <dbReference type="NCBI Taxonomy" id="2527868"/>
    <lineage>
        <taxon>Bacteria</taxon>
        <taxon>Pseudomonadati</taxon>
        <taxon>Pseudomonadota</taxon>
        <taxon>Alphaproteobacteria</taxon>
        <taxon>Acetobacterales</taxon>
        <taxon>Roseomonadaceae</taxon>
        <taxon>Roseicella</taxon>
    </lineage>
</organism>
<evidence type="ECO:0000313" key="2">
    <source>
        <dbReference type="EMBL" id="TCZ57897.1"/>
    </source>
</evidence>
<gene>
    <name evidence="2" type="ORF">EXY23_17055</name>
</gene>
<evidence type="ECO:0000313" key="3">
    <source>
        <dbReference type="Proteomes" id="UP000295023"/>
    </source>
</evidence>
<keyword evidence="3" id="KW-1185">Reference proteome</keyword>